<sequence length="92" mass="10016">MINKSVWISAIISGIVTWIFIYLDAKLFDDPKNKSTYFKGIMYVSAVVAMTVYFLTGNTPQLGGSSMTMNSSIPTMSNIGMTEGFQGGLAPF</sequence>
<accession>A0A6C0J449</accession>
<protein>
    <submittedName>
        <fullName evidence="2">Uncharacterized protein</fullName>
    </submittedName>
</protein>
<evidence type="ECO:0000313" key="2">
    <source>
        <dbReference type="EMBL" id="QHU00402.1"/>
    </source>
</evidence>
<proteinExistence type="predicted"/>
<feature type="transmembrane region" description="Helical" evidence="1">
    <location>
        <begin position="37"/>
        <end position="56"/>
    </location>
</feature>
<keyword evidence="1" id="KW-0812">Transmembrane</keyword>
<dbReference type="EMBL" id="MN740327">
    <property type="protein sequence ID" value="QHU00402.1"/>
    <property type="molecule type" value="Genomic_DNA"/>
</dbReference>
<keyword evidence="1" id="KW-1133">Transmembrane helix</keyword>
<dbReference type="AlphaFoldDB" id="A0A6C0J449"/>
<feature type="transmembrane region" description="Helical" evidence="1">
    <location>
        <begin position="6"/>
        <end position="25"/>
    </location>
</feature>
<keyword evidence="1" id="KW-0472">Membrane</keyword>
<evidence type="ECO:0000256" key="1">
    <source>
        <dbReference type="SAM" id="Phobius"/>
    </source>
</evidence>
<name>A0A6C0J449_9ZZZZ</name>
<reference evidence="2" key="1">
    <citation type="journal article" date="2020" name="Nature">
        <title>Giant virus diversity and host interactions through global metagenomics.</title>
        <authorList>
            <person name="Schulz F."/>
            <person name="Roux S."/>
            <person name="Paez-Espino D."/>
            <person name="Jungbluth S."/>
            <person name="Walsh D.A."/>
            <person name="Denef V.J."/>
            <person name="McMahon K.D."/>
            <person name="Konstantinidis K.T."/>
            <person name="Eloe-Fadrosh E.A."/>
            <person name="Kyrpides N.C."/>
            <person name="Woyke T."/>
        </authorList>
    </citation>
    <scope>NUCLEOTIDE SEQUENCE</scope>
    <source>
        <strain evidence="2">GVMAG-M-3300025860-20</strain>
    </source>
</reference>
<organism evidence="2">
    <name type="scientific">viral metagenome</name>
    <dbReference type="NCBI Taxonomy" id="1070528"/>
    <lineage>
        <taxon>unclassified sequences</taxon>
        <taxon>metagenomes</taxon>
        <taxon>organismal metagenomes</taxon>
    </lineage>
</organism>